<dbReference type="EMBL" id="AP015036">
    <property type="protein sequence ID" value="BAT80851.1"/>
    <property type="molecule type" value="Genomic_DNA"/>
</dbReference>
<dbReference type="Proteomes" id="UP000291084">
    <property type="component" value="Chromosome 3"/>
</dbReference>
<reference evidence="2 3" key="1">
    <citation type="journal article" date="2015" name="Sci. Rep.">
        <title>The power of single molecule real-time sequencing technology in the de novo assembly of a eukaryotic genome.</title>
        <authorList>
            <person name="Sakai H."/>
            <person name="Naito K."/>
            <person name="Ogiso-Tanaka E."/>
            <person name="Takahashi Y."/>
            <person name="Iseki K."/>
            <person name="Muto C."/>
            <person name="Satou K."/>
            <person name="Teruya K."/>
            <person name="Shiroma A."/>
            <person name="Shimoji M."/>
            <person name="Hirano T."/>
            <person name="Itoh T."/>
            <person name="Kaga A."/>
            <person name="Tomooka N."/>
        </authorList>
    </citation>
    <scope>NUCLEOTIDE SEQUENCE [LARGE SCALE GENOMIC DNA]</scope>
    <source>
        <strain evidence="3">cv. Shumari</strain>
    </source>
</reference>
<dbReference type="GO" id="GO:0016559">
    <property type="term" value="P:peroxisome fission"/>
    <property type="evidence" value="ECO:0007669"/>
    <property type="project" value="TreeGrafter"/>
</dbReference>
<evidence type="ECO:0000313" key="2">
    <source>
        <dbReference type="EMBL" id="BAT80851.1"/>
    </source>
</evidence>
<organism evidence="2 3">
    <name type="scientific">Vigna angularis var. angularis</name>
    <dbReference type="NCBI Taxonomy" id="157739"/>
    <lineage>
        <taxon>Eukaryota</taxon>
        <taxon>Viridiplantae</taxon>
        <taxon>Streptophyta</taxon>
        <taxon>Embryophyta</taxon>
        <taxon>Tracheophyta</taxon>
        <taxon>Spermatophyta</taxon>
        <taxon>Magnoliopsida</taxon>
        <taxon>eudicotyledons</taxon>
        <taxon>Gunneridae</taxon>
        <taxon>Pentapetalae</taxon>
        <taxon>rosids</taxon>
        <taxon>fabids</taxon>
        <taxon>Fabales</taxon>
        <taxon>Fabaceae</taxon>
        <taxon>Papilionoideae</taxon>
        <taxon>50 kb inversion clade</taxon>
        <taxon>NPAAA clade</taxon>
        <taxon>indigoferoid/millettioid clade</taxon>
        <taxon>Phaseoleae</taxon>
        <taxon>Vigna</taxon>
    </lineage>
</organism>
<gene>
    <name evidence="2" type="primary">Vigan.03G046200</name>
    <name evidence="2" type="ORF">VIGAN_03046200</name>
</gene>
<dbReference type="PANTHER" id="PTHR13247">
    <property type="entry name" value="TETRATRICOPEPTIDE REPEAT PROTEIN 11 TPR REPEAT PROTEIN 11"/>
    <property type="match status" value="1"/>
</dbReference>
<dbReference type="AlphaFoldDB" id="A0A0S3RJT3"/>
<dbReference type="Gene3D" id="1.25.40.10">
    <property type="entry name" value="Tetratricopeptide repeat domain"/>
    <property type="match status" value="1"/>
</dbReference>
<dbReference type="SUPFAM" id="SSF48452">
    <property type="entry name" value="TPR-like"/>
    <property type="match status" value="1"/>
</dbReference>
<evidence type="ECO:0000256" key="1">
    <source>
        <dbReference type="SAM" id="Phobius"/>
    </source>
</evidence>
<feature type="transmembrane region" description="Helical" evidence="1">
    <location>
        <begin position="53"/>
        <end position="75"/>
    </location>
</feature>
<dbReference type="GO" id="GO:0000422">
    <property type="term" value="P:autophagy of mitochondrion"/>
    <property type="evidence" value="ECO:0007669"/>
    <property type="project" value="TreeGrafter"/>
</dbReference>
<keyword evidence="1" id="KW-1133">Transmembrane helix</keyword>
<dbReference type="InterPro" id="IPR028061">
    <property type="entry name" value="Fis1_TPR_C"/>
</dbReference>
<dbReference type="GO" id="GO:0000266">
    <property type="term" value="P:mitochondrial fission"/>
    <property type="evidence" value="ECO:0007669"/>
    <property type="project" value="InterPro"/>
</dbReference>
<dbReference type="GO" id="GO:0005778">
    <property type="term" value="C:peroxisomal membrane"/>
    <property type="evidence" value="ECO:0007669"/>
    <property type="project" value="TreeGrafter"/>
</dbReference>
<name>A0A0S3RJT3_PHAAN</name>
<dbReference type="GO" id="GO:0005741">
    <property type="term" value="C:mitochondrial outer membrane"/>
    <property type="evidence" value="ECO:0007669"/>
    <property type="project" value="TreeGrafter"/>
</dbReference>
<keyword evidence="1" id="KW-0812">Transmembrane</keyword>
<accession>A0A0S3RJT3</accession>
<dbReference type="InterPro" id="IPR011990">
    <property type="entry name" value="TPR-like_helical_dom_sf"/>
</dbReference>
<protein>
    <submittedName>
        <fullName evidence="2">Uncharacterized protein</fullName>
    </submittedName>
</protein>
<evidence type="ECO:0000313" key="3">
    <source>
        <dbReference type="Proteomes" id="UP000291084"/>
    </source>
</evidence>
<keyword evidence="3" id="KW-1185">Reference proteome</keyword>
<dbReference type="OrthoDB" id="421154at2759"/>
<proteinExistence type="predicted"/>
<dbReference type="PANTHER" id="PTHR13247:SF17">
    <property type="entry name" value="MITOCHONDRIAL FISSION 1 PROTEIN"/>
    <property type="match status" value="1"/>
</dbReference>
<sequence>MYVCMHVCVYMKMAASLPSTKDPLQQREKLYLLAVGYFRNGDYSRSRDLVDRCLTVCVCPSVLFMFVCVLFRIWLL</sequence>
<keyword evidence="1" id="KW-0472">Membrane</keyword>
<dbReference type="InterPro" id="IPR016543">
    <property type="entry name" value="Fis1"/>
</dbReference>
<dbReference type="Pfam" id="PF14853">
    <property type="entry name" value="Fis1_TPR_C"/>
    <property type="match status" value="1"/>
</dbReference>